<sequence>MSDFQGFPPFAEHYPGVDKLGKNCRISPTVSVMRIGRPCLDRGIFLGDEVVLFDYVRLVLGDLGLSPETKLILGNRAIINVGSYLSGEGGLIIGDEVLVGPHVRILSAGHQIHGGSSSIARNPITHQPIHIGKGAWIGAGSTLLQGITVGEGGVVGAGSVVTKSVPPHAVVVGNPARIKRYRRGHGVGKGWRFCWRKQ</sequence>
<protein>
    <submittedName>
        <fullName evidence="1">Transferase hexapeptide repeat containing protein</fullName>
    </submittedName>
</protein>
<dbReference type="CDD" id="cd04647">
    <property type="entry name" value="LbH_MAT_like"/>
    <property type="match status" value="1"/>
</dbReference>
<dbReference type="GO" id="GO:0016740">
    <property type="term" value="F:transferase activity"/>
    <property type="evidence" value="ECO:0007669"/>
    <property type="project" value="UniProtKB-KW"/>
</dbReference>
<reference evidence="1 2" key="1">
    <citation type="submission" date="2010-06" db="EMBL/GenBank/DDBJ databases">
        <title>Complete sequence of chromosome of Nitrosococcus watsoni C-113.</title>
        <authorList>
            <consortium name="US DOE Joint Genome Institute"/>
            <person name="Lucas S."/>
            <person name="Copeland A."/>
            <person name="Lapidus A."/>
            <person name="Cheng J.-F."/>
            <person name="Bruce D."/>
            <person name="Goodwin L."/>
            <person name="Pitluck S."/>
            <person name="Malfatti S.A."/>
            <person name="Chain P.S.G."/>
            <person name="Land M."/>
            <person name="Hauser L."/>
            <person name="Kyrpides N."/>
            <person name="Ivanova N."/>
            <person name="Cambell M.A."/>
            <person name="Heidelberg J.F."/>
            <person name="Klotz M.G."/>
            <person name="Woyke T."/>
        </authorList>
    </citation>
    <scope>NUCLEOTIDE SEQUENCE [LARGE SCALE GENOMIC DNA]</scope>
    <source>
        <strain evidence="1 2">C-113</strain>
    </source>
</reference>
<dbReference type="HOGENOM" id="CLU_051638_7_0_6"/>
<dbReference type="OrthoDB" id="9815592at2"/>
<dbReference type="PANTHER" id="PTHR23416">
    <property type="entry name" value="SIALIC ACID SYNTHASE-RELATED"/>
    <property type="match status" value="1"/>
</dbReference>
<evidence type="ECO:0000313" key="1">
    <source>
        <dbReference type="EMBL" id="ADJ27851.1"/>
    </source>
</evidence>
<accession>D8K4F4</accession>
<gene>
    <name evidence="1" type="ordered locus">Nwat_0907</name>
</gene>
<dbReference type="PANTHER" id="PTHR23416:SF78">
    <property type="entry name" value="LIPOPOLYSACCHARIDE BIOSYNTHESIS O-ACETYL TRANSFERASE WBBJ-RELATED"/>
    <property type="match status" value="1"/>
</dbReference>
<dbReference type="EMBL" id="CP002086">
    <property type="protein sequence ID" value="ADJ27851.1"/>
    <property type="molecule type" value="Genomic_DNA"/>
</dbReference>
<dbReference type="Pfam" id="PF00132">
    <property type="entry name" value="Hexapep"/>
    <property type="match status" value="1"/>
</dbReference>
<dbReference type="KEGG" id="nwa:Nwat_0907"/>
<dbReference type="SUPFAM" id="SSF51161">
    <property type="entry name" value="Trimeric LpxA-like enzymes"/>
    <property type="match status" value="1"/>
</dbReference>
<evidence type="ECO:0000313" key="2">
    <source>
        <dbReference type="Proteomes" id="UP000000393"/>
    </source>
</evidence>
<dbReference type="eggNOG" id="COG0110">
    <property type="taxonomic scope" value="Bacteria"/>
</dbReference>
<proteinExistence type="predicted"/>
<name>D8K4F4_NITWC</name>
<dbReference type="RefSeq" id="WP_013219954.1">
    <property type="nucleotide sequence ID" value="NC_014315.1"/>
</dbReference>
<dbReference type="STRING" id="105559.Nwat_0907"/>
<dbReference type="InterPro" id="IPR051159">
    <property type="entry name" value="Hexapeptide_acetyltransf"/>
</dbReference>
<keyword evidence="2" id="KW-1185">Reference proteome</keyword>
<dbReference type="InterPro" id="IPR011004">
    <property type="entry name" value="Trimer_LpxA-like_sf"/>
</dbReference>
<organism evidence="1 2">
    <name type="scientific">Nitrosococcus watsoni (strain C-113)</name>
    <dbReference type="NCBI Taxonomy" id="105559"/>
    <lineage>
        <taxon>Bacteria</taxon>
        <taxon>Pseudomonadati</taxon>
        <taxon>Pseudomonadota</taxon>
        <taxon>Gammaproteobacteria</taxon>
        <taxon>Chromatiales</taxon>
        <taxon>Chromatiaceae</taxon>
        <taxon>Nitrosococcus</taxon>
    </lineage>
</organism>
<dbReference type="Proteomes" id="UP000000393">
    <property type="component" value="Chromosome"/>
</dbReference>
<dbReference type="Gene3D" id="2.160.10.10">
    <property type="entry name" value="Hexapeptide repeat proteins"/>
    <property type="match status" value="1"/>
</dbReference>
<dbReference type="AlphaFoldDB" id="D8K4F4"/>
<dbReference type="InterPro" id="IPR001451">
    <property type="entry name" value="Hexapep"/>
</dbReference>
<keyword evidence="1" id="KW-0808">Transferase</keyword>